<organism evidence="2 3">
    <name type="scientific">Ruminococcus callidus ATCC 27760</name>
    <dbReference type="NCBI Taxonomy" id="411473"/>
    <lineage>
        <taxon>Bacteria</taxon>
        <taxon>Bacillati</taxon>
        <taxon>Bacillota</taxon>
        <taxon>Clostridia</taxon>
        <taxon>Eubacteriales</taxon>
        <taxon>Oscillospiraceae</taxon>
        <taxon>Ruminococcus</taxon>
    </lineage>
</organism>
<dbReference type="NCBIfam" id="TIGR03696">
    <property type="entry name" value="Rhs_assc_core"/>
    <property type="match status" value="1"/>
</dbReference>
<dbReference type="Proteomes" id="UP000016662">
    <property type="component" value="Unassembled WGS sequence"/>
</dbReference>
<dbReference type="InterPro" id="IPR006530">
    <property type="entry name" value="YD"/>
</dbReference>
<dbReference type="eggNOG" id="COG3209">
    <property type="taxonomic scope" value="Bacteria"/>
</dbReference>
<evidence type="ECO:0000313" key="3">
    <source>
        <dbReference type="Proteomes" id="UP000016662"/>
    </source>
</evidence>
<dbReference type="EMBL" id="AWVF01000005">
    <property type="protein sequence ID" value="ERJ97580.1"/>
    <property type="molecule type" value="Genomic_DNA"/>
</dbReference>
<dbReference type="PANTHER" id="PTHR32305:SF17">
    <property type="entry name" value="TRNA NUCLEASE WAPA"/>
    <property type="match status" value="1"/>
</dbReference>
<dbReference type="InterPro" id="IPR050708">
    <property type="entry name" value="T6SS_VgrG/RHS"/>
</dbReference>
<dbReference type="AlphaFoldDB" id="U2KZR5"/>
<dbReference type="HOGENOM" id="CLU_568093_0_0_9"/>
<dbReference type="Gene3D" id="2.180.10.10">
    <property type="entry name" value="RHS repeat-associated core"/>
    <property type="match status" value="1"/>
</dbReference>
<reference evidence="2 3" key="1">
    <citation type="submission" date="2013-07" db="EMBL/GenBank/DDBJ databases">
        <authorList>
            <person name="Weinstock G."/>
            <person name="Sodergren E."/>
            <person name="Wylie T."/>
            <person name="Fulton L."/>
            <person name="Fulton R."/>
            <person name="Fronick C."/>
            <person name="O'Laughlin M."/>
            <person name="Godfrey J."/>
            <person name="Miner T."/>
            <person name="Herter B."/>
            <person name="Appelbaum E."/>
            <person name="Cordes M."/>
            <person name="Lek S."/>
            <person name="Wollam A."/>
            <person name="Pepin K.H."/>
            <person name="Palsikar V.B."/>
            <person name="Mitreva M."/>
            <person name="Wilson R.K."/>
        </authorList>
    </citation>
    <scope>NUCLEOTIDE SEQUENCE [LARGE SCALE GENOMIC DNA]</scope>
    <source>
        <strain evidence="2 3">ATCC 27760</strain>
    </source>
</reference>
<dbReference type="InterPro" id="IPR054246">
    <property type="entry name" value="DUF6973"/>
</dbReference>
<comment type="caution">
    <text evidence="2">The sequence shown here is derived from an EMBL/GenBank/DDBJ whole genome shotgun (WGS) entry which is preliminary data.</text>
</comment>
<evidence type="ECO:0000259" key="1">
    <source>
        <dbReference type="Pfam" id="PF22322"/>
    </source>
</evidence>
<dbReference type="InterPro" id="IPR022385">
    <property type="entry name" value="Rhs_assc_core"/>
</dbReference>
<dbReference type="NCBIfam" id="TIGR01643">
    <property type="entry name" value="YD_repeat_2x"/>
    <property type="match status" value="1"/>
</dbReference>
<accession>U2KZR5</accession>
<dbReference type="Pfam" id="PF22322">
    <property type="entry name" value="DUF6973"/>
    <property type="match status" value="1"/>
</dbReference>
<sequence length="481" mass="53803">MTATSSESYVTDYSYSDFNGNYTALLQKETKTVDGTSEEIVANGLATSPADLLTTDNSDVEQTVYTYDANGNQITKTADGKTETNTYDGLNQLIGFTDGETTASYTYDVDGLRLSKTVDGKTTKHVWDGNQQLVADVLDSELYSANCYLRGTNLVATYSYQNGEKSGYTYYTQNAHGDVVNLTDSTGEITKSYTYDAFGVEKNIDNSDTNAFRYCGEYYDSETGTIYLRARYYDPSMGRFISRDSYAGKNSDPLSLNRYTYCHNNPIFYADPKGHSAWTKFQEAAFAVEHPFIASKIGTAKPDDANSNTISSRAARFAINSKVSYNYKKGQENEGGQRNALRHAIWSTTITRYYGKEIMKQVGYSHENLSEMLKITSDPTKWYFSDMHTADTLCDIMNNETGMKIAASGDATNMRSITLEVLEYYHTNGLYVAVEYADNLYIVQNQKLSDQEYASATYNVFFLDQNGLRGNINTVADIVRQ</sequence>
<gene>
    <name evidence="2" type="ORF">RUMCAL_00038</name>
</gene>
<proteinExistence type="predicted"/>
<protein>
    <submittedName>
        <fullName evidence="2">RHS repeat-associated core domain protein</fullName>
    </submittedName>
</protein>
<dbReference type="STRING" id="411473.RUMCAL_00038"/>
<feature type="domain" description="DUF6973" evidence="1">
    <location>
        <begin position="323"/>
        <end position="418"/>
    </location>
</feature>
<evidence type="ECO:0000313" key="2">
    <source>
        <dbReference type="EMBL" id="ERJ97580.1"/>
    </source>
</evidence>
<keyword evidence="3" id="KW-1185">Reference proteome</keyword>
<name>U2KZR5_9FIRM</name>
<dbReference type="PANTHER" id="PTHR32305">
    <property type="match status" value="1"/>
</dbReference>
<feature type="non-terminal residue" evidence="2">
    <location>
        <position position="481"/>
    </location>
</feature>